<dbReference type="InterPro" id="IPR026596">
    <property type="entry name" value="IspD/F"/>
</dbReference>
<feature type="binding site" evidence="13">
    <location>
        <position position="241"/>
    </location>
    <ligand>
        <name>a divalent metal cation</name>
        <dbReference type="ChEBI" id="CHEBI:60240"/>
    </ligand>
</feature>
<dbReference type="InterPro" id="IPR036571">
    <property type="entry name" value="MECDP_synthase_sf"/>
</dbReference>
<gene>
    <name evidence="15" type="primary">ispD</name>
    <name evidence="13" type="synonym">ispDF</name>
    <name evidence="15" type="ORF">RVY80_03570</name>
</gene>
<evidence type="ECO:0000256" key="3">
    <source>
        <dbReference type="ARBA" id="ARBA00001968"/>
    </source>
</evidence>
<dbReference type="PANTHER" id="PTHR32125:SF4">
    <property type="entry name" value="2-C-METHYL-D-ERYTHRITOL 4-PHOSPHATE CYTIDYLYLTRANSFERASE, CHLOROPLASTIC"/>
    <property type="match status" value="1"/>
</dbReference>
<evidence type="ECO:0000256" key="12">
    <source>
        <dbReference type="ARBA" id="ARBA00023268"/>
    </source>
</evidence>
<dbReference type="CDD" id="cd02516">
    <property type="entry name" value="CDP-ME_synthetase"/>
    <property type="match status" value="1"/>
</dbReference>
<protein>
    <recommendedName>
        <fullName evidence="13">Bifunctional enzyme IspD/IspF</fullName>
    </recommendedName>
    <domain>
        <recommendedName>
            <fullName evidence="13">2-C-methyl-D-erythritol 4-phosphate cytidylyltransferase</fullName>
            <ecNumber evidence="13">2.7.7.60</ecNumber>
        </recommendedName>
        <alternativeName>
            <fullName evidence="13">4-diphosphocytidyl-2C-methyl-D-erythritol synthase</fullName>
        </alternativeName>
        <alternativeName>
            <fullName evidence="13">MEP cytidylyltransferase</fullName>
            <shortName evidence="13">MCT</shortName>
        </alternativeName>
    </domain>
    <domain>
        <recommendedName>
            <fullName evidence="13">2-C-methyl-D-erythritol 2,4-cyclodiphosphate synthase</fullName>
            <shortName evidence="13">MECDP-synthase</shortName>
            <shortName evidence="13">MECPP-synthase</shortName>
            <shortName evidence="13">MECPS</shortName>
            <ecNumber evidence="13">4.6.1.12</ecNumber>
        </recommendedName>
    </domain>
</protein>
<dbReference type="InterPro" id="IPR050088">
    <property type="entry name" value="IspD/TarI_cytidylyltransf_bact"/>
</dbReference>
<dbReference type="NCBIfam" id="TIGR00453">
    <property type="entry name" value="ispD"/>
    <property type="match status" value="1"/>
</dbReference>
<evidence type="ECO:0000256" key="5">
    <source>
        <dbReference type="ARBA" id="ARBA00004787"/>
    </source>
</evidence>
<sequence>MSKISCIVLAAGAGRRMGLEHNKVYVSLGRKSVIQWTLEHVAGVPNLQEIILVVADSEQEVMKEHIQSMILPCPIQIVVGGEERQYSVVNGLAHVSPDCDIVLVHDGARPVADADSFTKVADGAKLYGAAVVAVPSTDTVKRVDATGVVIETLQRQELYNMQTPQGFQKELFLKAQAHAQATNFLGTDDVSLVEHLGEPVHIVVGDYKNIKITTLNDVSVAKRYLGVDTNKMRVGFGYDIHRFKEGRPCILGGVTIESPIGPDGHSDADVLIHALMDAMLGAAGIRDIGYYFPPEDDQYKGISSVLLLEKVNSLLKEQGLQAYNIDVMVIAEAPKLKPHIEEMKANLQRVLEIPLDRISIKATTNEMLGALGRREGIAAQAVVTLYEGEV</sequence>
<comment type="function">
    <text evidence="13">Bifunctional enzyme that catalyzes the formation of 4-diphosphocytidyl-2-C-methyl-D-erythritol from CTP and 2-C-methyl-D-erythritol 4-phosphate (MEP) (IspD), and catalyzes the conversion of 4-diphosphocytidyl-2-C-methyl-D-erythritol 2-phosphate (CDP-ME2P) to 2-C-methyl-D-erythritol 2,4-cyclodiphosphate (ME-CPP) with a corresponding release of cytidine 5-monophosphate (CMP) (IspF).</text>
</comment>
<evidence type="ECO:0000313" key="16">
    <source>
        <dbReference type="Proteomes" id="UP001272515"/>
    </source>
</evidence>
<evidence type="ECO:0000256" key="2">
    <source>
        <dbReference type="ARBA" id="ARBA00001282"/>
    </source>
</evidence>
<dbReference type="PROSITE" id="PS01295">
    <property type="entry name" value="ISPD"/>
    <property type="match status" value="1"/>
</dbReference>
<dbReference type="RefSeq" id="WP_317329697.1">
    <property type="nucleotide sequence ID" value="NZ_JAWJZA010000001.1"/>
</dbReference>
<reference evidence="15 16" key="1">
    <citation type="submission" date="2023-10" db="EMBL/GenBank/DDBJ databases">
        <title>Veillonella sp. nov., isolated from a pig farm feces dump.</title>
        <authorList>
            <person name="Chang Y.-H."/>
        </authorList>
    </citation>
    <scope>NUCLEOTIDE SEQUENCE [LARGE SCALE GENOMIC DNA]</scope>
    <source>
        <strain evidence="15 16">YH-vei2233</strain>
    </source>
</reference>
<evidence type="ECO:0000256" key="6">
    <source>
        <dbReference type="ARBA" id="ARBA00009789"/>
    </source>
</evidence>
<dbReference type="InterPro" id="IPR003526">
    <property type="entry name" value="MECDP_synthase"/>
</dbReference>
<feature type="site" description="Transition state stabilizer" evidence="13">
    <location>
        <position position="16"/>
    </location>
</feature>
<dbReference type="InterPro" id="IPR001228">
    <property type="entry name" value="IspD"/>
</dbReference>
<dbReference type="InterPro" id="IPR029044">
    <property type="entry name" value="Nucleotide-diphossugar_trans"/>
</dbReference>
<feature type="site" description="Transition state stabilizer" evidence="13">
    <location>
        <position position="265"/>
    </location>
</feature>
<name>A0ABU3Z7P1_9FIRM</name>
<dbReference type="EC" id="4.6.1.12" evidence="13"/>
<keyword evidence="11 13" id="KW-0456">Lyase</keyword>
<proteinExistence type="inferred from homology"/>
<feature type="binding site" evidence="13">
    <location>
        <begin position="239"/>
        <end position="241"/>
    </location>
    <ligand>
        <name>4-CDP-2-C-methyl-D-erythritol 2-phosphate</name>
        <dbReference type="ChEBI" id="CHEBI:57919"/>
    </ligand>
</feature>
<evidence type="ECO:0000256" key="7">
    <source>
        <dbReference type="ARBA" id="ARBA00022679"/>
    </source>
</evidence>
<dbReference type="InterPro" id="IPR020555">
    <property type="entry name" value="MECDP_synthase_CS"/>
</dbReference>
<comment type="similarity">
    <text evidence="13">In the C-terminal section; belongs to the IspF family.</text>
</comment>
<feature type="domain" description="2-C-methyl-D-erythritol 2,4-cyclodiphosphate synthase" evidence="14">
    <location>
        <begin position="232"/>
        <end position="385"/>
    </location>
</feature>
<dbReference type="HAMAP" id="MF_01520">
    <property type="entry name" value="IspDF"/>
    <property type="match status" value="1"/>
</dbReference>
<evidence type="ECO:0000259" key="14">
    <source>
        <dbReference type="Pfam" id="PF02542"/>
    </source>
</evidence>
<comment type="pathway">
    <text evidence="5 13">Isoprenoid biosynthesis; isopentenyl diphosphate biosynthesis via DXP pathway; isopentenyl diphosphate from 1-deoxy-D-xylulose 5-phosphate: step 2/6.</text>
</comment>
<feature type="binding site" evidence="13">
    <location>
        <begin position="287"/>
        <end position="289"/>
    </location>
    <ligand>
        <name>4-CDP-2-C-methyl-D-erythritol 2-phosphate</name>
        <dbReference type="ChEBI" id="CHEBI:57919"/>
    </ligand>
</feature>
<dbReference type="HAMAP" id="MF_00107">
    <property type="entry name" value="IspF"/>
    <property type="match status" value="1"/>
</dbReference>
<feature type="region of interest" description="2-C-methyl-D-erythritol 4-phosphate cytidylyltransferase" evidence="13">
    <location>
        <begin position="1"/>
        <end position="232"/>
    </location>
</feature>
<comment type="caution">
    <text evidence="13">Lacks conserved residue(s) required for the propagation of feature annotation.</text>
</comment>
<keyword evidence="7 13" id="KW-0808">Transferase</keyword>
<evidence type="ECO:0000256" key="11">
    <source>
        <dbReference type="ARBA" id="ARBA00023239"/>
    </source>
</evidence>
<feature type="binding site" evidence="13">
    <location>
        <position position="239"/>
    </location>
    <ligand>
        <name>a divalent metal cation</name>
        <dbReference type="ChEBI" id="CHEBI:60240"/>
    </ligand>
</feature>
<feature type="binding site" evidence="13">
    <location>
        <begin position="265"/>
        <end position="266"/>
    </location>
    <ligand>
        <name>4-CDP-2-C-methyl-D-erythritol 2-phosphate</name>
        <dbReference type="ChEBI" id="CHEBI:57919"/>
    </ligand>
</feature>
<dbReference type="InterPro" id="IPR018294">
    <property type="entry name" value="ISPD_synthase_CS"/>
</dbReference>
<feature type="binding site" evidence="13">
    <location>
        <begin position="363"/>
        <end position="366"/>
    </location>
    <ligand>
        <name>4-CDP-2-C-methyl-D-erythritol 2-phosphate</name>
        <dbReference type="ChEBI" id="CHEBI:57919"/>
    </ligand>
</feature>
<dbReference type="Proteomes" id="UP001272515">
    <property type="component" value="Unassembled WGS sequence"/>
</dbReference>
<keyword evidence="10 13" id="KW-0414">Isoprene biosynthesis</keyword>
<organism evidence="15 16">
    <name type="scientific">Veillonella absiana</name>
    <dbReference type="NCBI Taxonomy" id="3079305"/>
    <lineage>
        <taxon>Bacteria</taxon>
        <taxon>Bacillati</taxon>
        <taxon>Bacillota</taxon>
        <taxon>Negativicutes</taxon>
        <taxon>Veillonellales</taxon>
        <taxon>Veillonellaceae</taxon>
        <taxon>Veillonella</taxon>
    </lineage>
</organism>
<evidence type="ECO:0000256" key="4">
    <source>
        <dbReference type="ARBA" id="ARBA00004709"/>
    </source>
</evidence>
<comment type="catalytic activity">
    <reaction evidence="1 13">
        <text>4-CDP-2-C-methyl-D-erythritol 2-phosphate = 2-C-methyl-D-erythritol 2,4-cyclic diphosphate + CMP</text>
        <dbReference type="Rhea" id="RHEA:23864"/>
        <dbReference type="ChEBI" id="CHEBI:57919"/>
        <dbReference type="ChEBI" id="CHEBI:58483"/>
        <dbReference type="ChEBI" id="CHEBI:60377"/>
        <dbReference type="EC" id="4.6.1.12"/>
    </reaction>
</comment>
<keyword evidence="12 13" id="KW-0511">Multifunctional enzyme</keyword>
<feature type="binding site" evidence="13">
    <location>
        <position position="373"/>
    </location>
    <ligand>
        <name>4-CDP-2-C-methyl-D-erythritol 2-phosphate</name>
        <dbReference type="ChEBI" id="CHEBI:57919"/>
    </ligand>
</feature>
<dbReference type="Pfam" id="PF02542">
    <property type="entry name" value="YgbB"/>
    <property type="match status" value="1"/>
</dbReference>
<comment type="catalytic activity">
    <reaction evidence="2 13">
        <text>2-C-methyl-D-erythritol 4-phosphate + CTP + H(+) = 4-CDP-2-C-methyl-D-erythritol + diphosphate</text>
        <dbReference type="Rhea" id="RHEA:13429"/>
        <dbReference type="ChEBI" id="CHEBI:15378"/>
        <dbReference type="ChEBI" id="CHEBI:33019"/>
        <dbReference type="ChEBI" id="CHEBI:37563"/>
        <dbReference type="ChEBI" id="CHEBI:57823"/>
        <dbReference type="ChEBI" id="CHEBI:58262"/>
        <dbReference type="EC" id="2.7.7.60"/>
    </reaction>
</comment>
<dbReference type="NCBIfam" id="TIGR00151">
    <property type="entry name" value="ispF"/>
    <property type="match status" value="1"/>
</dbReference>
<dbReference type="PANTHER" id="PTHR32125">
    <property type="entry name" value="2-C-METHYL-D-ERYTHRITOL 4-PHOSPHATE CYTIDYLYLTRANSFERASE, CHLOROPLASTIC"/>
    <property type="match status" value="1"/>
</dbReference>
<feature type="site" description="Transition state stabilizer" evidence="13">
    <location>
        <position position="364"/>
    </location>
</feature>
<dbReference type="HAMAP" id="MF_00108">
    <property type="entry name" value="IspD"/>
    <property type="match status" value="1"/>
</dbReference>
<dbReference type="Gene3D" id="3.30.1330.50">
    <property type="entry name" value="2-C-methyl-D-erythritol 2,4-cyclodiphosphate synthase"/>
    <property type="match status" value="1"/>
</dbReference>
<evidence type="ECO:0000313" key="15">
    <source>
        <dbReference type="EMBL" id="MDV5087927.1"/>
    </source>
</evidence>
<keyword evidence="16" id="KW-1185">Reference proteome</keyword>
<dbReference type="Pfam" id="PF01128">
    <property type="entry name" value="IspD"/>
    <property type="match status" value="1"/>
</dbReference>
<dbReference type="PROSITE" id="PS01350">
    <property type="entry name" value="ISPF"/>
    <property type="match status" value="1"/>
</dbReference>
<dbReference type="SUPFAM" id="SSF53448">
    <property type="entry name" value="Nucleotide-diphospho-sugar transferases"/>
    <property type="match status" value="1"/>
</dbReference>
<dbReference type="EC" id="2.7.7.60" evidence="13"/>
<comment type="pathway">
    <text evidence="4 13">Isoprenoid biosynthesis; isopentenyl diphosphate biosynthesis via DXP pathway; isopentenyl diphosphate from 1-deoxy-D-xylulose 5-phosphate: step 4/6.</text>
</comment>
<feature type="site" description="Positions MEP for the nucleophilic attack" evidence="13">
    <location>
        <position position="155"/>
    </location>
</feature>
<evidence type="ECO:0000256" key="9">
    <source>
        <dbReference type="ARBA" id="ARBA00022723"/>
    </source>
</evidence>
<dbReference type="InterPro" id="IPR034683">
    <property type="entry name" value="IspD/TarI"/>
</dbReference>
<comment type="similarity">
    <text evidence="6">Belongs to the IspD/TarI cytidylyltransferase family. IspD subfamily.</text>
</comment>
<feature type="site" description="Transition state stabilizer" evidence="13">
    <location>
        <position position="23"/>
    </location>
</feature>
<accession>A0ABU3Z7P1</accession>
<feature type="region of interest" description="2-C-methyl-D-erythritol 2,4-cyclodiphosphate synthase" evidence="13">
    <location>
        <begin position="233"/>
        <end position="390"/>
    </location>
</feature>
<evidence type="ECO:0000256" key="8">
    <source>
        <dbReference type="ARBA" id="ARBA00022695"/>
    </source>
</evidence>
<dbReference type="GO" id="GO:0050518">
    <property type="term" value="F:2-C-methyl-D-erythritol 4-phosphate cytidylyltransferase activity"/>
    <property type="evidence" value="ECO:0007669"/>
    <property type="project" value="UniProtKB-EC"/>
</dbReference>
<comment type="caution">
    <text evidence="15">The sequence shown here is derived from an EMBL/GenBank/DDBJ whole genome shotgun (WGS) entry which is preliminary data.</text>
</comment>
<comment type="cofactor">
    <cofactor evidence="3 13">
        <name>a divalent metal cation</name>
        <dbReference type="ChEBI" id="CHEBI:60240"/>
    </cofactor>
</comment>
<evidence type="ECO:0000256" key="10">
    <source>
        <dbReference type="ARBA" id="ARBA00023229"/>
    </source>
</evidence>
<comment type="similarity">
    <text evidence="13">In the N-terminal section; belongs to the IspD/TarI cytidylyltransferase family. IspD subfamily.</text>
</comment>
<feature type="site" description="Positions MEP for the nucleophilic attack" evidence="13">
    <location>
        <position position="211"/>
    </location>
</feature>
<dbReference type="Gene3D" id="3.90.550.10">
    <property type="entry name" value="Spore Coat Polysaccharide Biosynthesis Protein SpsA, Chain A"/>
    <property type="match status" value="1"/>
</dbReference>
<evidence type="ECO:0000256" key="13">
    <source>
        <dbReference type="HAMAP-Rule" id="MF_01520"/>
    </source>
</evidence>
<dbReference type="SUPFAM" id="SSF69765">
    <property type="entry name" value="IpsF-like"/>
    <property type="match status" value="1"/>
</dbReference>
<feature type="binding site" evidence="13">
    <location>
        <position position="273"/>
    </location>
    <ligand>
        <name>a divalent metal cation</name>
        <dbReference type="ChEBI" id="CHEBI:60240"/>
    </ligand>
</feature>
<keyword evidence="8 13" id="KW-0548">Nucleotidyltransferase</keyword>
<dbReference type="CDD" id="cd00554">
    <property type="entry name" value="MECDP_synthase"/>
    <property type="match status" value="1"/>
</dbReference>
<keyword evidence="9 13" id="KW-0479">Metal-binding</keyword>
<evidence type="ECO:0000256" key="1">
    <source>
        <dbReference type="ARBA" id="ARBA00000200"/>
    </source>
</evidence>
<dbReference type="EMBL" id="JAWJZB010000003">
    <property type="protein sequence ID" value="MDV5087927.1"/>
    <property type="molecule type" value="Genomic_DNA"/>
</dbReference>